<dbReference type="InterPro" id="IPR014043">
    <property type="entry name" value="Acyl_transferase_dom"/>
</dbReference>
<dbReference type="SMART" id="SM00825">
    <property type="entry name" value="PKS_KS"/>
    <property type="match status" value="1"/>
</dbReference>
<dbReference type="Gene3D" id="3.40.47.10">
    <property type="match status" value="1"/>
</dbReference>
<dbReference type="InterPro" id="IPR020845">
    <property type="entry name" value="AMP-binding_CS"/>
</dbReference>
<keyword evidence="5" id="KW-0436">Ligase</keyword>
<keyword evidence="3" id="KW-0596">Phosphopantetheine</keyword>
<dbReference type="Pfam" id="PF00109">
    <property type="entry name" value="ketoacyl-synt"/>
    <property type="match status" value="1"/>
</dbReference>
<dbReference type="Proteomes" id="UP000002710">
    <property type="component" value="Chromosome"/>
</dbReference>
<dbReference type="FunFam" id="3.40.47.10:FF:000019">
    <property type="entry name" value="Polyketide synthase type I"/>
    <property type="match status" value="1"/>
</dbReference>
<dbReference type="Gene3D" id="2.30.38.10">
    <property type="entry name" value="Luciferase, Domain 3"/>
    <property type="match status" value="1"/>
</dbReference>
<keyword evidence="13" id="KW-1185">Reference proteome</keyword>
<dbReference type="CDD" id="cd12114">
    <property type="entry name" value="A_NRPS_TlmIV_like"/>
    <property type="match status" value="1"/>
</dbReference>
<proteinExistence type="inferred from homology"/>
<evidence type="ECO:0000313" key="12">
    <source>
        <dbReference type="EMBL" id="ABB38406.1"/>
    </source>
</evidence>
<dbReference type="STRING" id="207559.Dde_1609"/>
<dbReference type="InterPro" id="IPR001242">
    <property type="entry name" value="Condensation_dom"/>
</dbReference>
<keyword evidence="12" id="KW-0012">Acyltransferase</keyword>
<dbReference type="FunFam" id="3.30.559.30:FF:000006">
    <property type="entry name" value="Yersiniabactin polyketide/non-ribosomal peptide synthetase"/>
    <property type="match status" value="2"/>
</dbReference>
<evidence type="ECO:0000256" key="1">
    <source>
        <dbReference type="ARBA" id="ARBA00001957"/>
    </source>
</evidence>
<dbReference type="InterPro" id="IPR057737">
    <property type="entry name" value="Condensation_MtbB-like"/>
</dbReference>
<dbReference type="GO" id="GO:0004315">
    <property type="term" value="F:3-oxoacyl-[acyl-carrier-protein] synthase activity"/>
    <property type="evidence" value="ECO:0007669"/>
    <property type="project" value="InterPro"/>
</dbReference>
<keyword evidence="12" id="KW-0413">Isomerase</keyword>
<organism evidence="12 13">
    <name type="scientific">Oleidesulfovibrio alaskensis (strain ATCC BAA-1058 / DSM 17464 / G20)</name>
    <name type="common">Desulfovibrio alaskensis</name>
    <dbReference type="NCBI Taxonomy" id="207559"/>
    <lineage>
        <taxon>Bacteria</taxon>
        <taxon>Pseudomonadati</taxon>
        <taxon>Thermodesulfobacteriota</taxon>
        <taxon>Desulfovibrionia</taxon>
        <taxon>Desulfovibrionales</taxon>
        <taxon>Desulfovibrionaceae</taxon>
        <taxon>Oleidesulfovibrio</taxon>
    </lineage>
</organism>
<evidence type="ECO:0000256" key="6">
    <source>
        <dbReference type="ARBA" id="ARBA00022679"/>
    </source>
</evidence>
<dbReference type="Gene3D" id="3.30.70.3290">
    <property type="match status" value="1"/>
</dbReference>
<dbReference type="Pfam" id="PF02801">
    <property type="entry name" value="Ketoacyl-synt_C"/>
    <property type="match status" value="1"/>
</dbReference>
<feature type="domain" description="Carrier" evidence="10">
    <location>
        <begin position="3147"/>
        <end position="3222"/>
    </location>
</feature>
<dbReference type="Gene3D" id="1.10.1200.10">
    <property type="entry name" value="ACP-like"/>
    <property type="match status" value="4"/>
</dbReference>
<dbReference type="SUPFAM" id="SSF56801">
    <property type="entry name" value="Acetyl-CoA synthetase-like"/>
    <property type="match status" value="2"/>
</dbReference>
<dbReference type="InterPro" id="IPR016036">
    <property type="entry name" value="Malonyl_transacylase_ACP-bd"/>
</dbReference>
<comment type="function">
    <text evidence="8">Involved in production of the polyketide antibiotic thailandamide.</text>
</comment>
<dbReference type="GO" id="GO:0031177">
    <property type="term" value="F:phosphopantetheine binding"/>
    <property type="evidence" value="ECO:0007669"/>
    <property type="project" value="InterPro"/>
</dbReference>
<evidence type="ECO:0000256" key="7">
    <source>
        <dbReference type="ARBA" id="ARBA00029443"/>
    </source>
</evidence>
<dbReference type="InterPro" id="IPR000873">
    <property type="entry name" value="AMP-dep_synth/lig_dom"/>
</dbReference>
<dbReference type="PROSITE" id="PS00606">
    <property type="entry name" value="KS3_1"/>
    <property type="match status" value="1"/>
</dbReference>
<dbReference type="InterPro" id="IPR036736">
    <property type="entry name" value="ACP-like_sf"/>
</dbReference>
<dbReference type="SMART" id="SM00823">
    <property type="entry name" value="PKS_PP"/>
    <property type="match status" value="4"/>
</dbReference>
<evidence type="ECO:0000256" key="2">
    <source>
        <dbReference type="ARBA" id="ARBA00004924"/>
    </source>
</evidence>
<dbReference type="Pfam" id="PF00668">
    <property type="entry name" value="Condensation"/>
    <property type="match status" value="2"/>
</dbReference>
<dbReference type="PROSITE" id="PS00455">
    <property type="entry name" value="AMP_BINDING"/>
    <property type="match status" value="2"/>
</dbReference>
<dbReference type="eggNOG" id="COG3321">
    <property type="taxonomic scope" value="Bacteria"/>
</dbReference>
<comment type="similarity">
    <text evidence="7">In the C-terminal section; belongs to the NRP synthetase family.</text>
</comment>
<dbReference type="InterPro" id="IPR020806">
    <property type="entry name" value="PKS_PP-bd"/>
</dbReference>
<dbReference type="InterPro" id="IPR025110">
    <property type="entry name" value="AMP-bd_C"/>
</dbReference>
<dbReference type="RefSeq" id="WP_011367562.1">
    <property type="nucleotide sequence ID" value="NC_007519.1"/>
</dbReference>
<gene>
    <name evidence="12" type="ordered locus">Dde_1609</name>
</gene>
<feature type="domain" description="Carrier" evidence="10">
    <location>
        <begin position="2088"/>
        <end position="2162"/>
    </location>
</feature>
<dbReference type="FunFam" id="3.40.50.12780:FF:000012">
    <property type="entry name" value="Non-ribosomal peptide synthetase"/>
    <property type="match status" value="2"/>
</dbReference>
<dbReference type="GO" id="GO:0006633">
    <property type="term" value="P:fatty acid biosynthetic process"/>
    <property type="evidence" value="ECO:0007669"/>
    <property type="project" value="InterPro"/>
</dbReference>
<sequence>MNFDPESTTGSAPAVSLSENALKKLLSLYINSIFPHKEPIEESMAFARYGLASADLLNMTAAISKQTGMRLPSTLAFDYPNIQLMARALYRRQQPQERTTEPVAATLREIQQSPGLPRNIADTDIAVIGIGCRFPGGADSPEKYWELLSNRADAISEIPAERWDIEQFYDPRQGVAGKMNTRFGGFIDDIYGFDAEFFGISPREAKAMDPQQRLVMEVAVQALGSAGLNWQKLAGTATGVFVGVSGSDYGRQALVSADSISLYSGTGSASSIVANRLSYFMGLRGPSMAVDTACSSSLVAVHLACRSIINNECAIAIAGGVNAILTPEMHIMFSQAGLMAPDGRCKTFDASADGYVRSEGCGIVILKSFTKAVEDGDHIWGIIKGSAVNQDGFSSGLTVPNGSSQEELLRQALKNARCLPDAIDYIELHGTGTAVGDPIEFSALLSVFGSDSARRTPLALGSVKSNIGHLEQAAGIAGFIKVLLCMKHGILAPNLHFTRPNPHIPLADMPAAVVTESTSLDTFQQPFTAGISGFSFGGTNAHIIVESYLFDDNENQTHTKRDPKAPHIVFFSGSSHNTLMQHAEAMAAYIRTADHATLGSISYTSAAGRNHLSHRAAIISTDKQGLTNSLASLLRNEPDNMTFTGVRTAGHLPAGMAFTGQGAQYFGMGRSLYATEPVFRNSLRRCAEALAPHMPAPLIPLMLEDTFSAERINETIFAQPALFALEYALGELWRHWGFSPTLVLGHSIGEFAAAYFAGVFSLDDAAMLVATRGRLMQALPSSGGMLVVFATAEALKEILQQYTTLTIAAENTPSNTVVSGSREELSRLEDHLTDSAIPFTPLAVSHAFHSPLMQPMLDDFMKAADKVSFSQPEIPFLSTVTGTLLTHEIACPEYWARHITSPVMFRTAMRKLRHSGTEAIIEAGPGAVLCGMSAESGLLWAPTLQRGINDRERISETLAAMFAAGIALDWERVFGTAKQRKIHLPSYFFDHTYYRHDVPSSAACSLPADRRIQQHIAGRKKEAQAERNEKQQTHDALSDVVRAVLQWPQDNPLPENRSFLRLGIDSLMAMQLRSHLLKEYAAEMTLSEILAAPSLEWLRSQIGSGGQSTSGSGTTAALRHDPANRFAEFPLTEVQKAYWMGQNPDMPLGGTSCHVYAEVDVNNLDIARFESAIRLLIKRHDMLRARIQKDGTQRVLPEVPPFTLRIDSPSSEQELDDLLRHKRHKLSQGLPQEADGALFFLSATKKDTDGLRIHVVFDMLAGDGHSFMILLDELEQLYAGNTPPAPMPEITFRDYVAYSRSSAETKNSAAAQEYWNRRLPELPAGPELPLVADPAAISYPRFVRHKGKLSAGAWQTLCDKASSYGLTPSATLLAAFSRVLGVWSSTKHFCLNLTLFNRPEEMPDLRNVVGDFTTLLLLETHNAQALPFIRHADAVQRRLMTDLEHRKVSTLNLIHELRKQHDGKALLTPVVFTSLLPLTRSGGRRGFSPRGADARVEFCISQTPQVYLDHQVYEEKGELRFNWDIVDGIFPQGMIESMLQAYINLLETLAATTQAWEQVFSAEALLPPLFMQRIRELNTPQDGHSDDTLLSLFEKTVAGTPDAVAVQTTQLTLTYAQLSGYADAIASILHRNGVAAGAPVAVIMKKGWEQIAAVLGIVRAGAAFLPVNTSQPSSRLAAILQQAQAQMALVQKDYNAPADWPQHIDRIEVSAGLCKAGGSGPFVPPAPSDLAYVIFTSGSTGTPKGVMQDHASVVNTITAVNSGYGITSEDVVFGVSNLDFDLAVYDIFGTFAAGGTLVLPDAEQRKEPAHWLELIERFGISVWNSTPPLMQMLTTYAEAAPRSLPQINTVMLSGDWIPVPLPAAIHALFPLARIFSMGGATEAAIWSVKYDTAQLPQGSRTVPYGTPLPNQKLMVLDEQLEIAPAWVTGELHIGGKGLALGYLNDPEKTAAQFIRHPRTGERLYKTGDLGRYLPDGTIEFIGRKDAQVKIRGHRVEPGEIEHCLLRHPAVHKAAVIAVGDAGKPRSLAAFVVTTAHDELRAFLRSNLPEHMVPSQIIAVPALPLTENGKLDRKALQRMIPAREDRNAATAGPEQQLLGSIWAAVLGQQTDIDTSFFEAGGDSLLATRVMADIRRQAGIEISLNTLFMHPTIRELAHVIAEKRAEKEQGPDEQRMLTADSENRYEPFPLTAVQHAYWLGRNASFELGNVAAHFYYEIDATGLDIARLSSAWNMVISRHDMLRTIIHDNGTQQVLQTTGAYSFPATDLRKSDSQTIDRHLEKIRQEMSCQMLDTSRWPLFDIRITMMPEDRFRLHIDIDNTIADAWSLFTVLREWADLYADPEKNLPLAAIGFRDIVLASQAITDTQARNADKQYWLERLKTLPLAPELPLAADPSSIEKPVFSRLSDRLAPARWKKLQQQAQKHNVTPSALLMCAFGTVLRRWSKEDAFSINVTLFNRPSVHPDIEKVVGDFTSLTLLEMPDTRENFARTAQALQQQLWTDMDHSRFDGVEVMRHLAQQHNLGGKAVMPVVFTSALMGSAGQDASVLTSLGDMVYSIFQTPQVWLDHQVYEHHGELVLNWDSIDGLFPAGVMQDMFTSYIGLLNSLADRQENWGSAELALPPEQIRRRKHMNDTTEKVLPVTLHALFEKSAQKHGQRPAIKAHDRTLTYAELDRESAAVAALLKARGTGPGDIIAVCMEKGWRQSVAILGTIRAGAAYLPIAMPHPAKRLEAILCDAGVKAVLTRQELQATAGFEAAPVLCLEEADIFSGENAPPAAELSAAATAYVIYTSGSTGLPKGVVCSHQAAANTILDINARFDVSETDTVLGISGAGFDLSVYDMFGAWAAGAAVALPDQACGNDPAAWYECIIRTTATIWNSAPALMQMLLSHVTGTAKAFPASVRLTLLSGDWISRRMAADLRSTAPDMTLVSLGGATEAAIWSVLHVIKDVDFSLHAIPYGTPMTNQQMHVLNAALEPCPEWVPGQLYIGGSGLAEGYLNDRHKTQAAFITHPATGERLYKTGDLARVRPEGFIEFLGREDQQVKIRGHRVELGEIENALTLHPQIKEALITLHGESISGKRLLAYLTVQQQPPAAEELRDHLAQVLPRFMIPDHFFFLTEFPVTANGKIDHKALPLPSEEQATHAVQTGGSDLVQALQGYLAAALESQAVLPDANFFDMGVSSFHLVQVQNDIRNHLGKEVQIMDFFMYPTITEFAAFLEQDISAVHTEQSASAAAASEKSPRRRQGKRRNTR</sequence>
<feature type="region of interest" description="Disordered" evidence="9">
    <location>
        <begin position="3229"/>
        <end position="3252"/>
    </location>
</feature>
<dbReference type="InterPro" id="IPR016039">
    <property type="entry name" value="Thiolase-like"/>
</dbReference>
<dbReference type="GO" id="GO:0016874">
    <property type="term" value="F:ligase activity"/>
    <property type="evidence" value="ECO:0007669"/>
    <property type="project" value="UniProtKB-KW"/>
</dbReference>
<evidence type="ECO:0000256" key="3">
    <source>
        <dbReference type="ARBA" id="ARBA00022450"/>
    </source>
</evidence>
<dbReference type="FunFam" id="3.30.300.30:FF:000010">
    <property type="entry name" value="Enterobactin synthetase component F"/>
    <property type="match status" value="1"/>
</dbReference>
<keyword evidence="4" id="KW-0597">Phosphoprotein</keyword>
<dbReference type="SUPFAM" id="SSF47336">
    <property type="entry name" value="ACP-like"/>
    <property type="match status" value="4"/>
</dbReference>
<feature type="domain" description="Ketosynthase family 3 (KS3)" evidence="11">
    <location>
        <begin position="122"/>
        <end position="547"/>
    </location>
</feature>
<dbReference type="KEGG" id="dde:Dde_1609"/>
<dbReference type="CDD" id="cd00833">
    <property type="entry name" value="PKS"/>
    <property type="match status" value="1"/>
</dbReference>
<evidence type="ECO:0000256" key="5">
    <source>
        <dbReference type="ARBA" id="ARBA00022598"/>
    </source>
</evidence>
<dbReference type="GO" id="GO:0044550">
    <property type="term" value="P:secondary metabolite biosynthetic process"/>
    <property type="evidence" value="ECO:0007669"/>
    <property type="project" value="UniProtKB-ARBA"/>
</dbReference>
<evidence type="ECO:0000259" key="10">
    <source>
        <dbReference type="PROSITE" id="PS50075"/>
    </source>
</evidence>
<dbReference type="Gene3D" id="3.30.300.30">
    <property type="match status" value="2"/>
</dbReference>
<evidence type="ECO:0000256" key="8">
    <source>
        <dbReference type="ARBA" id="ARBA00054155"/>
    </source>
</evidence>
<evidence type="ECO:0000313" key="13">
    <source>
        <dbReference type="Proteomes" id="UP000002710"/>
    </source>
</evidence>
<dbReference type="InterPro" id="IPR016035">
    <property type="entry name" value="Acyl_Trfase/lysoPLipase"/>
</dbReference>
<dbReference type="Pfam" id="PF00501">
    <property type="entry name" value="AMP-binding"/>
    <property type="match status" value="2"/>
</dbReference>
<dbReference type="NCBIfam" id="TIGR01733">
    <property type="entry name" value="AA-adenyl-dom"/>
    <property type="match status" value="2"/>
</dbReference>
<dbReference type="InterPro" id="IPR010071">
    <property type="entry name" value="AA_adenyl_dom"/>
</dbReference>
<dbReference type="InterPro" id="IPR001227">
    <property type="entry name" value="Ac_transferase_dom_sf"/>
</dbReference>
<dbReference type="Gene3D" id="3.30.559.30">
    <property type="entry name" value="Nonribosomal peptide synthetase, condensation domain"/>
    <property type="match status" value="2"/>
</dbReference>
<evidence type="ECO:0000256" key="4">
    <source>
        <dbReference type="ARBA" id="ARBA00022553"/>
    </source>
</evidence>
<dbReference type="PROSITE" id="PS00012">
    <property type="entry name" value="PHOSPHOPANTETHEINE"/>
    <property type="match status" value="1"/>
</dbReference>
<keyword evidence="6 12" id="KW-0808">Transferase</keyword>
<dbReference type="Gene3D" id="3.40.50.12780">
    <property type="entry name" value="N-terminal domain of ligase-like"/>
    <property type="match status" value="1"/>
</dbReference>
<dbReference type="SUPFAM" id="SSF52777">
    <property type="entry name" value="CoA-dependent acyltransferases"/>
    <property type="match status" value="4"/>
</dbReference>
<dbReference type="PROSITE" id="PS52004">
    <property type="entry name" value="KS3_2"/>
    <property type="match status" value="1"/>
</dbReference>
<dbReference type="Pfam" id="PF00550">
    <property type="entry name" value="PP-binding"/>
    <property type="match status" value="4"/>
</dbReference>
<evidence type="ECO:0000256" key="9">
    <source>
        <dbReference type="SAM" id="MobiDB-lite"/>
    </source>
</evidence>
<dbReference type="SUPFAM" id="SSF53901">
    <property type="entry name" value="Thiolase-like"/>
    <property type="match status" value="1"/>
</dbReference>
<dbReference type="InterPro" id="IPR045851">
    <property type="entry name" value="AMP-bd_C_sf"/>
</dbReference>
<dbReference type="EC" id="2.3.1.94" evidence="12"/>
<dbReference type="InterPro" id="IPR009081">
    <property type="entry name" value="PP-bd_ACP"/>
</dbReference>
<dbReference type="PANTHER" id="PTHR45527">
    <property type="entry name" value="NONRIBOSOMAL PEPTIDE SYNTHETASE"/>
    <property type="match status" value="1"/>
</dbReference>
<dbReference type="InterPro" id="IPR014030">
    <property type="entry name" value="Ketoacyl_synth_N"/>
</dbReference>
<dbReference type="Pfam" id="PF13193">
    <property type="entry name" value="AMP-binding_C"/>
    <property type="match status" value="2"/>
</dbReference>
<dbReference type="SUPFAM" id="SSF52151">
    <property type="entry name" value="FabD/lysophospholipase-like"/>
    <property type="match status" value="1"/>
</dbReference>
<dbReference type="InterPro" id="IPR020841">
    <property type="entry name" value="PKS_Beta-ketoAc_synthase_dom"/>
</dbReference>
<dbReference type="PROSITE" id="PS50075">
    <property type="entry name" value="CARRIER"/>
    <property type="match status" value="4"/>
</dbReference>
<dbReference type="HOGENOM" id="CLU_000022_40_3_7"/>
<dbReference type="InterPro" id="IPR014031">
    <property type="entry name" value="Ketoacyl_synth_C"/>
</dbReference>
<accession>Q311J0</accession>
<dbReference type="FunFam" id="3.40.50.980:FF:000001">
    <property type="entry name" value="Non-ribosomal peptide synthetase"/>
    <property type="match status" value="2"/>
</dbReference>
<dbReference type="InterPro" id="IPR018201">
    <property type="entry name" value="Ketoacyl_synth_AS"/>
</dbReference>
<dbReference type="FunFam" id="3.40.366.10:FF:000002">
    <property type="entry name" value="Probable polyketide synthase 2"/>
    <property type="match status" value="1"/>
</dbReference>
<dbReference type="Pfam" id="PF00698">
    <property type="entry name" value="Acyl_transf_1"/>
    <property type="match status" value="1"/>
</dbReference>
<evidence type="ECO:0000259" key="11">
    <source>
        <dbReference type="PROSITE" id="PS52004"/>
    </source>
</evidence>
<dbReference type="Gene3D" id="3.40.50.980">
    <property type="match status" value="2"/>
</dbReference>
<dbReference type="eggNOG" id="COG1020">
    <property type="taxonomic scope" value="Bacteria"/>
</dbReference>
<dbReference type="GO" id="GO:0043041">
    <property type="term" value="P:amino acid activation for nonribosomal peptide biosynthetic process"/>
    <property type="evidence" value="ECO:0007669"/>
    <property type="project" value="TreeGrafter"/>
</dbReference>
<feature type="domain" description="Carrier" evidence="10">
    <location>
        <begin position="16"/>
        <end position="93"/>
    </location>
</feature>
<dbReference type="Gene3D" id="3.40.366.10">
    <property type="entry name" value="Malonyl-Coenzyme A Acyl Carrier Protein, domain 2"/>
    <property type="match status" value="1"/>
</dbReference>
<dbReference type="SMART" id="SM00827">
    <property type="entry name" value="PKS_AT"/>
    <property type="match status" value="1"/>
</dbReference>
<dbReference type="EMBL" id="CP000112">
    <property type="protein sequence ID" value="ABB38406.1"/>
    <property type="molecule type" value="Genomic_DNA"/>
</dbReference>
<name>Q311J0_OLEA2</name>
<dbReference type="GO" id="GO:0047879">
    <property type="term" value="F:erythronolide synthase activity"/>
    <property type="evidence" value="ECO:0007669"/>
    <property type="project" value="UniProtKB-EC"/>
</dbReference>
<dbReference type="InterPro" id="IPR006162">
    <property type="entry name" value="Ppantetheine_attach_site"/>
</dbReference>
<dbReference type="SUPFAM" id="SSF55048">
    <property type="entry name" value="Probable ACP-binding domain of malonyl-CoA ACP transacylase"/>
    <property type="match status" value="1"/>
</dbReference>
<dbReference type="NCBIfam" id="NF003417">
    <property type="entry name" value="PRK04813.1"/>
    <property type="match status" value="2"/>
</dbReference>
<comment type="cofactor">
    <cofactor evidence="1">
        <name>pantetheine 4'-phosphate</name>
        <dbReference type="ChEBI" id="CHEBI:47942"/>
    </cofactor>
</comment>
<comment type="pathway">
    <text evidence="2">Siderophore biosynthesis.</text>
</comment>
<dbReference type="InterPro" id="IPR032821">
    <property type="entry name" value="PKS_assoc"/>
</dbReference>
<dbReference type="EC" id="5.1.1.3" evidence="12"/>
<dbReference type="CDD" id="cd19535">
    <property type="entry name" value="Cyc_NRPS"/>
    <property type="match status" value="2"/>
</dbReference>
<dbReference type="Pfam" id="PF16197">
    <property type="entry name" value="KAsynt_C_assoc"/>
    <property type="match status" value="1"/>
</dbReference>
<dbReference type="GO" id="GO:0005737">
    <property type="term" value="C:cytoplasm"/>
    <property type="evidence" value="ECO:0007669"/>
    <property type="project" value="TreeGrafter"/>
</dbReference>
<dbReference type="FunFam" id="3.30.559.10:FF:000023">
    <property type="entry name" value="Non-ribosomal peptide synthetase"/>
    <property type="match status" value="2"/>
</dbReference>
<dbReference type="GO" id="GO:0008881">
    <property type="term" value="F:glutamate racemase activity"/>
    <property type="evidence" value="ECO:0007669"/>
    <property type="project" value="UniProtKB-EC"/>
</dbReference>
<dbReference type="InterPro" id="IPR023213">
    <property type="entry name" value="CAT-like_dom_sf"/>
</dbReference>
<feature type="compositionally biased region" description="Basic residues" evidence="9">
    <location>
        <begin position="3241"/>
        <end position="3252"/>
    </location>
</feature>
<feature type="domain" description="Carrier" evidence="10">
    <location>
        <begin position="1031"/>
        <end position="1106"/>
    </location>
</feature>
<dbReference type="Gene3D" id="3.30.559.10">
    <property type="entry name" value="Chloramphenicol acetyltransferase-like domain"/>
    <property type="match status" value="2"/>
</dbReference>
<reference evidence="12 13" key="1">
    <citation type="journal article" date="2011" name="J. Bacteriol.">
        <title>Complete genome sequence and updated annotation of Desulfovibrio alaskensis G20.</title>
        <authorList>
            <person name="Hauser L.J."/>
            <person name="Land M.L."/>
            <person name="Brown S.D."/>
            <person name="Larimer F."/>
            <person name="Keller K.L."/>
            <person name="Rapp-Giles B.J."/>
            <person name="Price M.N."/>
            <person name="Lin M."/>
            <person name="Bruce D.C."/>
            <person name="Detter J.C."/>
            <person name="Tapia R."/>
            <person name="Han C.S."/>
            <person name="Goodwin L.A."/>
            <person name="Cheng J.F."/>
            <person name="Pitluck S."/>
            <person name="Copeland A."/>
            <person name="Lucas S."/>
            <person name="Nolan M."/>
            <person name="Lapidus A.L."/>
            <person name="Palumbo A.V."/>
            <person name="Wall J.D."/>
        </authorList>
    </citation>
    <scope>NUCLEOTIDE SEQUENCE [LARGE SCALE GENOMIC DNA]</scope>
    <source>
        <strain evidence="13">ATCC BAA 1058 / DSM 17464 / G20</strain>
    </source>
</reference>
<dbReference type="PANTHER" id="PTHR45527:SF10">
    <property type="entry name" value="PYOCHELIN SYNTHASE PCHF"/>
    <property type="match status" value="1"/>
</dbReference>
<dbReference type="InterPro" id="IPR042099">
    <property type="entry name" value="ANL_N_sf"/>
</dbReference>
<protein>
    <submittedName>
        <fullName evidence="12">Amino acid adenylation domain protein</fullName>
        <ecNumber evidence="12">2.3.1.94</ecNumber>
        <ecNumber evidence="12">5.1.1.3</ecNumber>
    </submittedName>
</protein>